<proteinExistence type="inferred from homology"/>
<dbReference type="Proteomes" id="UP000441333">
    <property type="component" value="Unassembled WGS sequence"/>
</dbReference>
<evidence type="ECO:0000313" key="16">
    <source>
        <dbReference type="EMBL" id="KAB1067559.1"/>
    </source>
</evidence>
<evidence type="ECO:0000256" key="2">
    <source>
        <dbReference type="ARBA" id="ARBA00002988"/>
    </source>
</evidence>
<dbReference type="Pfam" id="PF01326">
    <property type="entry name" value="PPDK_N"/>
    <property type="match status" value="1"/>
</dbReference>
<comment type="pathway">
    <text evidence="3">Carbohydrate biosynthesis; gluconeogenesis.</text>
</comment>
<dbReference type="InterPro" id="IPR006319">
    <property type="entry name" value="PEP_synth"/>
</dbReference>
<keyword evidence="16" id="KW-0670">Pyruvate</keyword>
<evidence type="ECO:0000256" key="10">
    <source>
        <dbReference type="ARBA" id="ARBA00022777"/>
    </source>
</evidence>
<comment type="cofactor">
    <cofactor evidence="1">
        <name>Mg(2+)</name>
        <dbReference type="ChEBI" id="CHEBI:18420"/>
    </cofactor>
</comment>
<evidence type="ECO:0000256" key="6">
    <source>
        <dbReference type="ARBA" id="ARBA00021623"/>
    </source>
</evidence>
<evidence type="ECO:0000256" key="4">
    <source>
        <dbReference type="ARBA" id="ARBA00007837"/>
    </source>
</evidence>
<dbReference type="InterPro" id="IPR013815">
    <property type="entry name" value="ATP_grasp_subdomain_1"/>
</dbReference>
<protein>
    <recommendedName>
        <fullName evidence="6">Phosphoenolpyruvate synthase</fullName>
        <ecNumber evidence="5">2.7.9.2</ecNumber>
    </recommendedName>
    <alternativeName>
        <fullName evidence="13">Pyruvate, water dikinase</fullName>
    </alternativeName>
</protein>
<dbReference type="UniPathway" id="UPA00138"/>
<gene>
    <name evidence="16" type="ORF">F6U93_10835</name>
</gene>
<keyword evidence="8" id="KW-0479">Metal-binding</keyword>
<name>A0A6N6MFJ4_9FLAO</name>
<dbReference type="EC" id="2.7.9.2" evidence="5"/>
<keyword evidence="12" id="KW-0460">Magnesium</keyword>
<evidence type="ECO:0000256" key="14">
    <source>
        <dbReference type="ARBA" id="ARBA00047700"/>
    </source>
</evidence>
<dbReference type="GO" id="GO:0046872">
    <property type="term" value="F:metal ion binding"/>
    <property type="evidence" value="ECO:0007669"/>
    <property type="project" value="UniProtKB-KW"/>
</dbReference>
<comment type="caution">
    <text evidence="16">The sequence shown here is derived from an EMBL/GenBank/DDBJ whole genome shotgun (WGS) entry which is preliminary data.</text>
</comment>
<evidence type="ECO:0000256" key="9">
    <source>
        <dbReference type="ARBA" id="ARBA00022741"/>
    </source>
</evidence>
<evidence type="ECO:0000256" key="5">
    <source>
        <dbReference type="ARBA" id="ARBA00011996"/>
    </source>
</evidence>
<dbReference type="Gene3D" id="3.30.1490.20">
    <property type="entry name" value="ATP-grasp fold, A domain"/>
    <property type="match status" value="1"/>
</dbReference>
<evidence type="ECO:0000256" key="7">
    <source>
        <dbReference type="ARBA" id="ARBA00022679"/>
    </source>
</evidence>
<evidence type="ECO:0000256" key="3">
    <source>
        <dbReference type="ARBA" id="ARBA00004742"/>
    </source>
</evidence>
<evidence type="ECO:0000256" key="8">
    <source>
        <dbReference type="ARBA" id="ARBA00022723"/>
    </source>
</evidence>
<sequence>MLALACLISASAVTAQELPVEQIKSQIKAYKKDVRGPYHRIKWFCDDGTIREAKDPCPNEIGGIQHASLKSDVEKLGKKHHIFFGNLLVQNENEAFWDEKNNHSRLKQYQLVKFLQSNDDGWIYRRGQFYRGAMQSEDEQAWGLDFYKWLLKNNKHTQGQFFLLKQSLNDIPHSGDSNLAQKMRSESKVLGNEISSFMNLRIKIHGNPEKSDIASVESYVSKHNSGLSSGQKKAFNSLLSTMKEYYKPLDIKDIQGLSNQLFNPHKTKINELLTGYNDGLSSKEKIEVLGPVLMYIRQHFEALNSENDKLAALDISNKIEKSVFQNSQEWAPSDLYDMLQKIDYLSYVAAATGLIELWEYDRIKSTLGLYKHKKQLTIAELNKVLSTARSVVEWSAGMVKANYSDIVETYSQFEPLAYGFIDDKIRSSIALDLGNSVGILGKYISGKSSIKNEVIGVSKPATIRGLNPGYAFGELVVIEGSIENINFSKDKIYVFNRPPSGLKPVAGIMTVSEGNLVSHVQLLARNLGVPNAALSQENLDDLAKYNGKKVFYAVSTKGNVILKTEGQMSSEEKVLFSKVERSTNKITVPVDRIQLDQTDILNMREVDASDSGKLCGPKAANLSQLKSMFPDHVVEGFVIPFGIFRKHLDNQMSGQNMTYWEFLTQTYAQCEAMKKANKTENEIEAYQFKRLSTLRTAIINMDLNPDFIAQLRKNFKDAFNKPIGQVPVFLRSDTNMEDLKEFTGAGLNLTLFNVLAEQKIIEGIKKVWASPYMERSLKWRQKYLLNPEYVFPSILVIPGVNVDYSGVVVTTGINAGGKDDLTIAFSRGVGGAVDGQSAETRMVSKHNNLLLSPSREPSFLTLPKTGGTNREYTTFEDPILSEKNMQSIRDMVEQVRKKMPKQTGSDYKGPYDMEMGFENDKLWLFQIRPFVENKKASSSEYLKSITPKINYNQNIDLNSKI</sequence>
<dbReference type="InterPro" id="IPR002192">
    <property type="entry name" value="PPDK_AMP/ATP-bd"/>
</dbReference>
<evidence type="ECO:0000256" key="12">
    <source>
        <dbReference type="ARBA" id="ARBA00022842"/>
    </source>
</evidence>
<comment type="catalytic activity">
    <reaction evidence="14">
        <text>pyruvate + ATP + H2O = phosphoenolpyruvate + AMP + phosphate + 2 H(+)</text>
        <dbReference type="Rhea" id="RHEA:11364"/>
        <dbReference type="ChEBI" id="CHEBI:15361"/>
        <dbReference type="ChEBI" id="CHEBI:15377"/>
        <dbReference type="ChEBI" id="CHEBI:15378"/>
        <dbReference type="ChEBI" id="CHEBI:30616"/>
        <dbReference type="ChEBI" id="CHEBI:43474"/>
        <dbReference type="ChEBI" id="CHEBI:58702"/>
        <dbReference type="ChEBI" id="CHEBI:456215"/>
        <dbReference type="EC" id="2.7.9.2"/>
    </reaction>
</comment>
<dbReference type="PANTHER" id="PTHR43030:SF1">
    <property type="entry name" value="PHOSPHOENOLPYRUVATE SYNTHASE"/>
    <property type="match status" value="1"/>
</dbReference>
<dbReference type="EMBL" id="WAAT01000046">
    <property type="protein sequence ID" value="KAB1067559.1"/>
    <property type="molecule type" value="Genomic_DNA"/>
</dbReference>
<comment type="similarity">
    <text evidence="4">Belongs to the PEP-utilizing enzyme family.</text>
</comment>
<keyword evidence="11" id="KW-0067">ATP-binding</keyword>
<keyword evidence="10" id="KW-0418">Kinase</keyword>
<keyword evidence="7" id="KW-0808">Transferase</keyword>
<dbReference type="AlphaFoldDB" id="A0A6N6MFJ4"/>
<keyword evidence="9" id="KW-0547">Nucleotide-binding</keyword>
<dbReference type="PANTHER" id="PTHR43030">
    <property type="entry name" value="PHOSPHOENOLPYRUVATE SYNTHASE"/>
    <property type="match status" value="1"/>
</dbReference>
<accession>A0A6N6MFJ4</accession>
<dbReference type="Gene3D" id="3.30.470.20">
    <property type="entry name" value="ATP-grasp fold, B domain"/>
    <property type="match status" value="1"/>
</dbReference>
<feature type="domain" description="Pyruvate phosphate dikinase AMP/ATP-binding" evidence="15">
    <location>
        <begin position="614"/>
        <end position="940"/>
    </location>
</feature>
<keyword evidence="17" id="KW-1185">Reference proteome</keyword>
<evidence type="ECO:0000256" key="1">
    <source>
        <dbReference type="ARBA" id="ARBA00001946"/>
    </source>
</evidence>
<comment type="function">
    <text evidence="2">Catalyzes the phosphorylation of pyruvate to phosphoenolpyruvate.</text>
</comment>
<evidence type="ECO:0000256" key="13">
    <source>
        <dbReference type="ARBA" id="ARBA00033470"/>
    </source>
</evidence>
<evidence type="ECO:0000313" key="17">
    <source>
        <dbReference type="Proteomes" id="UP000441333"/>
    </source>
</evidence>
<evidence type="ECO:0000256" key="11">
    <source>
        <dbReference type="ARBA" id="ARBA00022840"/>
    </source>
</evidence>
<dbReference type="GO" id="GO:0006094">
    <property type="term" value="P:gluconeogenesis"/>
    <property type="evidence" value="ECO:0007669"/>
    <property type="project" value="UniProtKB-UniPathway"/>
</dbReference>
<organism evidence="16 17">
    <name type="scientific">Pseudotamlana haliotis</name>
    <dbReference type="NCBI Taxonomy" id="2614804"/>
    <lineage>
        <taxon>Bacteria</taxon>
        <taxon>Pseudomonadati</taxon>
        <taxon>Bacteroidota</taxon>
        <taxon>Flavobacteriia</taxon>
        <taxon>Flavobacteriales</taxon>
        <taxon>Flavobacteriaceae</taxon>
        <taxon>Pseudotamlana</taxon>
    </lineage>
</organism>
<evidence type="ECO:0000259" key="15">
    <source>
        <dbReference type="Pfam" id="PF01326"/>
    </source>
</evidence>
<dbReference type="GO" id="GO:0008986">
    <property type="term" value="F:pyruvate, water dikinase activity"/>
    <property type="evidence" value="ECO:0007669"/>
    <property type="project" value="UniProtKB-EC"/>
</dbReference>
<dbReference type="GO" id="GO:0005524">
    <property type="term" value="F:ATP binding"/>
    <property type="evidence" value="ECO:0007669"/>
    <property type="project" value="UniProtKB-KW"/>
</dbReference>
<dbReference type="SUPFAM" id="SSF56059">
    <property type="entry name" value="Glutathione synthetase ATP-binding domain-like"/>
    <property type="match status" value="1"/>
</dbReference>
<reference evidence="16 17" key="1">
    <citation type="submission" date="2019-09" db="EMBL/GenBank/DDBJ databases">
        <authorList>
            <person name="Cao W.R."/>
        </authorList>
    </citation>
    <scope>NUCLEOTIDE SEQUENCE [LARGE SCALE GENOMIC DNA]</scope>
    <source>
        <strain evidence="16 17">B1N29</strain>
    </source>
</reference>